<dbReference type="AlphaFoldDB" id="A0A069PCK0"/>
<keyword evidence="1" id="KW-1133">Transmembrane helix</keyword>
<feature type="transmembrane region" description="Helical" evidence="1">
    <location>
        <begin position="48"/>
        <end position="68"/>
    </location>
</feature>
<keyword evidence="1" id="KW-0472">Membrane</keyword>
<reference evidence="2 3" key="1">
    <citation type="submission" date="2014-03" db="EMBL/GenBank/DDBJ databases">
        <title>Draft Genome Sequences of Four Burkholderia Strains.</title>
        <authorList>
            <person name="Liu X.Y."/>
            <person name="Li C.X."/>
            <person name="Xu J.H."/>
        </authorList>
    </citation>
    <scope>NUCLEOTIDE SEQUENCE [LARGE SCALE GENOMIC DNA]</scope>
    <source>
        <strain evidence="2 3">DSM 50014</strain>
    </source>
</reference>
<accession>A0A069PCK0</accession>
<gene>
    <name evidence="2" type="ORF">BG61_02905</name>
</gene>
<name>A0A069PCK0_9BURK</name>
<evidence type="ECO:0000256" key="1">
    <source>
        <dbReference type="SAM" id="Phobius"/>
    </source>
</evidence>
<sequence>MRALKTILFHLLRTFRGIVLLGCKILSGVFLIGFILMLLIGSGHQGAFGMKLTFLVFAVGFGALAWYYDMLILKLKPDNVDLVLFQ</sequence>
<organism evidence="2 3">
    <name type="scientific">Caballeronia glathei</name>
    <dbReference type="NCBI Taxonomy" id="60547"/>
    <lineage>
        <taxon>Bacteria</taxon>
        <taxon>Pseudomonadati</taxon>
        <taxon>Pseudomonadota</taxon>
        <taxon>Betaproteobacteria</taxon>
        <taxon>Burkholderiales</taxon>
        <taxon>Burkholderiaceae</taxon>
        <taxon>Caballeronia</taxon>
    </lineage>
</organism>
<dbReference type="RefSeq" id="WP_035937707.1">
    <property type="nucleotide sequence ID" value="NZ_CADFFX010000022.1"/>
</dbReference>
<feature type="transmembrane region" description="Helical" evidence="1">
    <location>
        <begin position="21"/>
        <end position="42"/>
    </location>
</feature>
<dbReference type="EMBL" id="JFHC01000102">
    <property type="protein sequence ID" value="KDR38202.1"/>
    <property type="molecule type" value="Genomic_DNA"/>
</dbReference>
<evidence type="ECO:0000313" key="2">
    <source>
        <dbReference type="EMBL" id="KDR38202.1"/>
    </source>
</evidence>
<dbReference type="Proteomes" id="UP000027466">
    <property type="component" value="Unassembled WGS sequence"/>
</dbReference>
<evidence type="ECO:0000313" key="3">
    <source>
        <dbReference type="Proteomes" id="UP000027466"/>
    </source>
</evidence>
<protein>
    <submittedName>
        <fullName evidence="2">Uncharacterized protein</fullName>
    </submittedName>
</protein>
<comment type="caution">
    <text evidence="2">The sequence shown here is derived from an EMBL/GenBank/DDBJ whole genome shotgun (WGS) entry which is preliminary data.</text>
</comment>
<keyword evidence="1" id="KW-0812">Transmembrane</keyword>
<keyword evidence="3" id="KW-1185">Reference proteome</keyword>
<proteinExistence type="predicted"/>